<feature type="non-terminal residue" evidence="1">
    <location>
        <position position="1"/>
    </location>
</feature>
<gene>
    <name evidence="1" type="ORF">TAV2_LOCUS5640</name>
</gene>
<evidence type="ECO:0000313" key="2">
    <source>
        <dbReference type="Proteomes" id="UP000836841"/>
    </source>
</evidence>
<dbReference type="AlphaFoldDB" id="A0AAU9RTG5"/>
<dbReference type="Proteomes" id="UP000836841">
    <property type="component" value="Chromosome 2"/>
</dbReference>
<keyword evidence="2" id="KW-1185">Reference proteome</keyword>
<evidence type="ECO:0000313" key="1">
    <source>
        <dbReference type="EMBL" id="CAH2047381.1"/>
    </source>
</evidence>
<name>A0AAU9RTG5_THLAR</name>
<reference evidence="1 2" key="1">
    <citation type="submission" date="2022-03" db="EMBL/GenBank/DDBJ databases">
        <authorList>
            <person name="Nunn A."/>
            <person name="Chopra R."/>
            <person name="Nunn A."/>
            <person name="Contreras Garrido A."/>
        </authorList>
    </citation>
    <scope>NUCLEOTIDE SEQUENCE [LARGE SCALE GENOMIC DNA]</scope>
</reference>
<accession>A0AAU9RTG5</accession>
<protein>
    <recommendedName>
        <fullName evidence="3">Aminotransferase-like plant mobile domain-containing protein</fullName>
    </recommendedName>
</protein>
<organism evidence="1 2">
    <name type="scientific">Thlaspi arvense</name>
    <name type="common">Field penny-cress</name>
    <dbReference type="NCBI Taxonomy" id="13288"/>
    <lineage>
        <taxon>Eukaryota</taxon>
        <taxon>Viridiplantae</taxon>
        <taxon>Streptophyta</taxon>
        <taxon>Embryophyta</taxon>
        <taxon>Tracheophyta</taxon>
        <taxon>Spermatophyta</taxon>
        <taxon>Magnoliopsida</taxon>
        <taxon>eudicotyledons</taxon>
        <taxon>Gunneridae</taxon>
        <taxon>Pentapetalae</taxon>
        <taxon>rosids</taxon>
        <taxon>malvids</taxon>
        <taxon>Brassicales</taxon>
        <taxon>Brassicaceae</taxon>
        <taxon>Thlaspideae</taxon>
        <taxon>Thlaspi</taxon>
    </lineage>
</organism>
<dbReference type="EMBL" id="OU466858">
    <property type="protein sequence ID" value="CAH2047381.1"/>
    <property type="molecule type" value="Genomic_DNA"/>
</dbReference>
<proteinExistence type="predicted"/>
<evidence type="ECO:0008006" key="3">
    <source>
        <dbReference type="Google" id="ProtNLM"/>
    </source>
</evidence>
<sequence length="86" mass="9717">MAYLMFLLGTVVIPNNTRGISAMFLPLLEKKKVNKYVWGAAVFAVLKTSLEAAKKKLLEKKTTTLCGFSYALQSVFLSYEVKYLHH</sequence>